<gene>
    <name evidence="2" type="ORF">VZT92_017355</name>
</gene>
<protein>
    <submittedName>
        <fullName evidence="2">Uncharacterized protein</fullName>
    </submittedName>
</protein>
<keyword evidence="3" id="KW-1185">Reference proteome</keyword>
<dbReference type="AlphaFoldDB" id="A0AAW1ERT6"/>
<proteinExistence type="predicted"/>
<evidence type="ECO:0000313" key="3">
    <source>
        <dbReference type="Proteomes" id="UP001488805"/>
    </source>
</evidence>
<evidence type="ECO:0000256" key="1">
    <source>
        <dbReference type="SAM" id="MobiDB-lite"/>
    </source>
</evidence>
<sequence>MNPEASGCMNAHVQQFSADKQVVRRASKASVQRAESGPSAVLPSRMTAKARSTPAVGADPLGPHSSRDVVSRSNSDTLAYVLCS</sequence>
<dbReference type="Proteomes" id="UP001488805">
    <property type="component" value="Unassembled WGS sequence"/>
</dbReference>
<reference evidence="2 3" key="1">
    <citation type="journal article" date="2024" name="Genome Biol. Evol.">
        <title>Chromosome-level genome assembly of the viviparous eelpout Zoarces viviparus.</title>
        <authorList>
            <person name="Fuhrmann N."/>
            <person name="Brasseur M.V."/>
            <person name="Bakowski C.E."/>
            <person name="Podsiadlowski L."/>
            <person name="Prost S."/>
            <person name="Krehenwinkel H."/>
            <person name="Mayer C."/>
        </authorList>
    </citation>
    <scope>NUCLEOTIDE SEQUENCE [LARGE SCALE GENOMIC DNA]</scope>
    <source>
        <strain evidence="2">NO-MEL_2022_Ind0_liver</strain>
    </source>
</reference>
<comment type="caution">
    <text evidence="2">The sequence shown here is derived from an EMBL/GenBank/DDBJ whole genome shotgun (WGS) entry which is preliminary data.</text>
</comment>
<evidence type="ECO:0000313" key="2">
    <source>
        <dbReference type="EMBL" id="KAK9525002.1"/>
    </source>
</evidence>
<dbReference type="EMBL" id="JBCEZU010000145">
    <property type="protein sequence ID" value="KAK9525002.1"/>
    <property type="molecule type" value="Genomic_DNA"/>
</dbReference>
<feature type="region of interest" description="Disordered" evidence="1">
    <location>
        <begin position="27"/>
        <end position="75"/>
    </location>
</feature>
<accession>A0AAW1ERT6</accession>
<organism evidence="2 3">
    <name type="scientific">Zoarces viviparus</name>
    <name type="common">Viviparous eelpout</name>
    <name type="synonym">Blennius viviparus</name>
    <dbReference type="NCBI Taxonomy" id="48416"/>
    <lineage>
        <taxon>Eukaryota</taxon>
        <taxon>Metazoa</taxon>
        <taxon>Chordata</taxon>
        <taxon>Craniata</taxon>
        <taxon>Vertebrata</taxon>
        <taxon>Euteleostomi</taxon>
        <taxon>Actinopterygii</taxon>
        <taxon>Neopterygii</taxon>
        <taxon>Teleostei</taxon>
        <taxon>Neoteleostei</taxon>
        <taxon>Acanthomorphata</taxon>
        <taxon>Eupercaria</taxon>
        <taxon>Perciformes</taxon>
        <taxon>Cottioidei</taxon>
        <taxon>Zoarcales</taxon>
        <taxon>Zoarcidae</taxon>
        <taxon>Zoarcinae</taxon>
        <taxon>Zoarces</taxon>
    </lineage>
</organism>
<name>A0AAW1ERT6_ZOAVI</name>